<dbReference type="EMBL" id="DSJT01000003">
    <property type="protein sequence ID" value="HEF86859.1"/>
    <property type="molecule type" value="Genomic_DNA"/>
</dbReference>
<sequence length="209" mass="24128">MVGFLKIRENIWYEAIISAMADEKPYFTPLGFRVVNNVVKLRVYSSAKTSSLLAMNSEVVLNITDDPFLYFLSTFKEETGGIPKEEVGFIEGLPVLLKAYGYVIMRKKKVSQQERVVLFEYDIEKIIDNPSFYTSIEPYSRCRTFLIEMIIYASKIRDVSILPGTGDLLNSFKKSFDYSYEIVAKTCMGQAEIWLANRLKEMVSDWLRK</sequence>
<dbReference type="InterPro" id="IPR012349">
    <property type="entry name" value="Split_barrel_FMN-bd"/>
</dbReference>
<reference evidence="2" key="1">
    <citation type="journal article" date="2020" name="mSystems">
        <title>Genome- and Community-Level Interaction Insights into Carbon Utilization and Element Cycling Functions of Hydrothermarchaeota in Hydrothermal Sediment.</title>
        <authorList>
            <person name="Zhou Z."/>
            <person name="Liu Y."/>
            <person name="Xu W."/>
            <person name="Pan J."/>
            <person name="Luo Z.H."/>
            <person name="Li M."/>
        </authorList>
    </citation>
    <scope>NUCLEOTIDE SEQUENCE [LARGE SCALE GENOMIC DNA]</scope>
    <source>
        <strain evidence="2">SpSt-23</strain>
    </source>
</reference>
<dbReference type="SUPFAM" id="SSF50475">
    <property type="entry name" value="FMN-binding split barrel"/>
    <property type="match status" value="1"/>
</dbReference>
<name>A0A7C2FNF8_9CREN</name>
<dbReference type="AlphaFoldDB" id="A0A7C2FNF8"/>
<evidence type="ECO:0000313" key="2">
    <source>
        <dbReference type="EMBL" id="HEF86859.1"/>
    </source>
</evidence>
<evidence type="ECO:0000259" key="1">
    <source>
        <dbReference type="Pfam" id="PF04289"/>
    </source>
</evidence>
<gene>
    <name evidence="2" type="ORF">ENP55_00830</name>
</gene>
<protein>
    <submittedName>
        <fullName evidence="2">DUF447 family protein</fullName>
    </submittedName>
</protein>
<dbReference type="Gene3D" id="2.30.110.10">
    <property type="entry name" value="Electron Transport, Fmn-binding Protein, Chain A"/>
    <property type="match status" value="1"/>
</dbReference>
<dbReference type="Pfam" id="PF04289">
    <property type="entry name" value="DUF447_N"/>
    <property type="match status" value="1"/>
</dbReference>
<comment type="caution">
    <text evidence="2">The sequence shown here is derived from an EMBL/GenBank/DDBJ whole genome shotgun (WGS) entry which is preliminary data.</text>
</comment>
<organism evidence="2">
    <name type="scientific">Thermosphaera aggregans</name>
    <dbReference type="NCBI Taxonomy" id="54254"/>
    <lineage>
        <taxon>Archaea</taxon>
        <taxon>Thermoproteota</taxon>
        <taxon>Thermoprotei</taxon>
        <taxon>Desulfurococcales</taxon>
        <taxon>Desulfurococcaceae</taxon>
        <taxon>Thermosphaera</taxon>
    </lineage>
</organism>
<proteinExistence type="predicted"/>
<feature type="domain" description="DUF447" evidence="1">
    <location>
        <begin position="13"/>
        <end position="125"/>
    </location>
</feature>
<dbReference type="InterPro" id="IPR007386">
    <property type="entry name" value="DUF447_N"/>
</dbReference>
<accession>A0A7C2FNF8</accession>